<keyword evidence="7" id="KW-0508">mRNA splicing</keyword>
<keyword evidence="12" id="KW-1185">Reference proteome</keyword>
<accession>A0A8T0IDB7</accession>
<evidence type="ECO:0000256" key="4">
    <source>
        <dbReference type="ARBA" id="ARBA00022737"/>
    </source>
</evidence>
<feature type="region of interest" description="Disordered" evidence="9">
    <location>
        <begin position="555"/>
        <end position="580"/>
    </location>
</feature>
<feature type="compositionally biased region" description="Basic and acidic residues" evidence="9">
    <location>
        <begin position="334"/>
        <end position="346"/>
    </location>
</feature>
<evidence type="ECO:0000256" key="1">
    <source>
        <dbReference type="ARBA" id="ARBA00004229"/>
    </source>
</evidence>
<dbReference type="AlphaFoldDB" id="A0A8T0IDB7"/>
<evidence type="ECO:0000256" key="8">
    <source>
        <dbReference type="PROSITE-ProRule" id="PRU00626"/>
    </source>
</evidence>
<keyword evidence="6" id="KW-0809">Transit peptide</keyword>
<comment type="caution">
    <text evidence="11">The sequence shown here is derived from an EMBL/GenBank/DDBJ whole genome shotgun (WGS) entry which is preliminary data.</text>
</comment>
<dbReference type="InterPro" id="IPR035920">
    <property type="entry name" value="YhbY-like_sf"/>
</dbReference>
<dbReference type="Pfam" id="PF01985">
    <property type="entry name" value="CRS1_YhbY"/>
    <property type="match status" value="2"/>
</dbReference>
<dbReference type="InterPro" id="IPR045278">
    <property type="entry name" value="CRS1/CFM2/CFM3"/>
</dbReference>
<dbReference type="GO" id="GO:0000373">
    <property type="term" value="P:Group II intron splicing"/>
    <property type="evidence" value="ECO:0007669"/>
    <property type="project" value="UniProtKB-ARBA"/>
</dbReference>
<dbReference type="PANTHER" id="PTHR31846">
    <property type="entry name" value="CRS1 / YHBY (CRM) DOMAIN-CONTAINING PROTEIN"/>
    <property type="match status" value="1"/>
</dbReference>
<feature type="region of interest" description="Disordered" evidence="9">
    <location>
        <begin position="507"/>
        <end position="536"/>
    </location>
</feature>
<feature type="compositionally biased region" description="Acidic residues" evidence="9">
    <location>
        <begin position="513"/>
        <end position="528"/>
    </location>
</feature>
<proteinExistence type="predicted"/>
<organism evidence="11 12">
    <name type="scientific">Ceratodon purpureus</name>
    <name type="common">Fire moss</name>
    <name type="synonym">Dicranum purpureum</name>
    <dbReference type="NCBI Taxonomy" id="3225"/>
    <lineage>
        <taxon>Eukaryota</taxon>
        <taxon>Viridiplantae</taxon>
        <taxon>Streptophyta</taxon>
        <taxon>Embryophyta</taxon>
        <taxon>Bryophyta</taxon>
        <taxon>Bryophytina</taxon>
        <taxon>Bryopsida</taxon>
        <taxon>Dicranidae</taxon>
        <taxon>Pseudoditrichales</taxon>
        <taxon>Ditrichaceae</taxon>
        <taxon>Ceratodon</taxon>
    </lineage>
</organism>
<keyword evidence="2" id="KW-0150">Chloroplast</keyword>
<keyword evidence="3" id="KW-0934">Plastid</keyword>
<evidence type="ECO:0000256" key="2">
    <source>
        <dbReference type="ARBA" id="ARBA00022528"/>
    </source>
</evidence>
<feature type="compositionally biased region" description="Acidic residues" evidence="9">
    <location>
        <begin position="321"/>
        <end position="333"/>
    </location>
</feature>
<gene>
    <name evidence="11" type="ORF">KC19_4G209700</name>
</gene>
<evidence type="ECO:0000256" key="3">
    <source>
        <dbReference type="ARBA" id="ARBA00022640"/>
    </source>
</evidence>
<evidence type="ECO:0000313" key="11">
    <source>
        <dbReference type="EMBL" id="KAG0580907.1"/>
    </source>
</evidence>
<dbReference type="InterPro" id="IPR001890">
    <property type="entry name" value="RNA-binding_CRM"/>
</dbReference>
<dbReference type="SMART" id="SM01103">
    <property type="entry name" value="CRS1_YhbY"/>
    <property type="match status" value="2"/>
</dbReference>
<reference evidence="11" key="1">
    <citation type="submission" date="2020-06" db="EMBL/GenBank/DDBJ databases">
        <title>WGS assembly of Ceratodon purpureus strain R40.</title>
        <authorList>
            <person name="Carey S.B."/>
            <person name="Jenkins J."/>
            <person name="Shu S."/>
            <person name="Lovell J.T."/>
            <person name="Sreedasyam A."/>
            <person name="Maumus F."/>
            <person name="Tiley G.P."/>
            <person name="Fernandez-Pozo N."/>
            <person name="Barry K."/>
            <person name="Chen C."/>
            <person name="Wang M."/>
            <person name="Lipzen A."/>
            <person name="Daum C."/>
            <person name="Saski C.A."/>
            <person name="Payton A.C."/>
            <person name="Mcbreen J.C."/>
            <person name="Conrad R.E."/>
            <person name="Kollar L.M."/>
            <person name="Olsson S."/>
            <person name="Huttunen S."/>
            <person name="Landis J.B."/>
            <person name="Wickett N.J."/>
            <person name="Johnson M.G."/>
            <person name="Rensing S.A."/>
            <person name="Grimwood J."/>
            <person name="Schmutz J."/>
            <person name="Mcdaniel S.F."/>
        </authorList>
    </citation>
    <scope>NUCLEOTIDE SEQUENCE</scope>
    <source>
        <strain evidence="11">R40</strain>
    </source>
</reference>
<dbReference type="GO" id="GO:0009507">
    <property type="term" value="C:chloroplast"/>
    <property type="evidence" value="ECO:0007669"/>
    <property type="project" value="UniProtKB-SubCell"/>
</dbReference>
<sequence>MDIALGLNFAAGGESLRLGLRSSSIARHTPGGVVQLRTRWGSVNSGRIVVRAAEEAEFDTREVAGVKRGSRPFSPFSENVRPETSKSYAGEEFWEDDREQRQQRRAVKRIAKAETAARQVEEKLTHTAGRKRYVEEQLAKLDGQMKLAGPPPVKEQITEEERYMFMKLGLRMRARLLLGRRGVFGGTVENMHLHWKYRELVKIIFKGPLFEAEQTAKVLEVESGGVLVGITATSKGQAIIIYRGKDYERPSILRPRNLLTKRQAMQRSLETQRKHSLEQHILKLEKEIGKLQVGLNYAGEGDSDLERLFLSETRGTDLEDFDDAEFDADADDSENTRDDVKYSDTKEENLNPRSVTLDPIFKAQPLTIQERIRLRQEALKKCDPLLINVGKSNIVAGLAKAIRLYFQKHPFAIVGVKGRAKGTPVVEIIQQIEEATGAVLVSREPNKLILYRGWPAGEQRPDMVTEDEKEEVVPQELRAAILSEEVRDPLDFSYLTREECSLLGIEYTGTGNEENDDDRAESEQEDEANTGFDMWNDNEITEAGADMWTQGNWYTEEEEEEEEDDEAETWSSELEAIEAD</sequence>
<evidence type="ECO:0000256" key="9">
    <source>
        <dbReference type="SAM" id="MobiDB-lite"/>
    </source>
</evidence>
<keyword evidence="4" id="KW-0677">Repeat</keyword>
<feature type="domain" description="CRM" evidence="10">
    <location>
        <begin position="364"/>
        <end position="463"/>
    </location>
</feature>
<evidence type="ECO:0000256" key="7">
    <source>
        <dbReference type="ARBA" id="ARBA00023187"/>
    </source>
</evidence>
<dbReference type="SUPFAM" id="SSF75471">
    <property type="entry name" value="YhbY-like"/>
    <property type="match status" value="2"/>
</dbReference>
<dbReference type="Gene3D" id="3.30.110.60">
    <property type="entry name" value="YhbY-like"/>
    <property type="match status" value="2"/>
</dbReference>
<evidence type="ECO:0000259" key="10">
    <source>
        <dbReference type="PROSITE" id="PS51295"/>
    </source>
</evidence>
<evidence type="ECO:0000313" key="12">
    <source>
        <dbReference type="Proteomes" id="UP000822688"/>
    </source>
</evidence>
<dbReference type="GO" id="GO:0003729">
    <property type="term" value="F:mRNA binding"/>
    <property type="evidence" value="ECO:0007669"/>
    <property type="project" value="InterPro"/>
</dbReference>
<dbReference type="PANTHER" id="PTHR31846:SF7">
    <property type="entry name" value="CRS1 _ YHBY (CRM) DOMAIN-CONTAINING PROTEIN"/>
    <property type="match status" value="1"/>
</dbReference>
<feature type="domain" description="CRM" evidence="10">
    <location>
        <begin position="155"/>
        <end position="254"/>
    </location>
</feature>
<evidence type="ECO:0000256" key="5">
    <source>
        <dbReference type="ARBA" id="ARBA00022884"/>
    </source>
</evidence>
<keyword evidence="7" id="KW-0507">mRNA processing</keyword>
<comment type="subcellular location">
    <subcellularLocation>
        <location evidence="1">Plastid</location>
        <location evidence="1">Chloroplast</location>
    </subcellularLocation>
</comment>
<dbReference type="EMBL" id="CM026424">
    <property type="protein sequence ID" value="KAG0580907.1"/>
    <property type="molecule type" value="Genomic_DNA"/>
</dbReference>
<protein>
    <recommendedName>
        <fullName evidence="10">CRM domain-containing protein</fullName>
    </recommendedName>
</protein>
<name>A0A8T0IDB7_CERPU</name>
<dbReference type="PROSITE" id="PS51295">
    <property type="entry name" value="CRM"/>
    <property type="match status" value="2"/>
</dbReference>
<keyword evidence="5 8" id="KW-0694">RNA-binding</keyword>
<feature type="compositionally biased region" description="Acidic residues" evidence="9">
    <location>
        <begin position="555"/>
        <end position="568"/>
    </location>
</feature>
<dbReference type="Proteomes" id="UP000822688">
    <property type="component" value="Chromosome 4"/>
</dbReference>
<feature type="region of interest" description="Disordered" evidence="9">
    <location>
        <begin position="321"/>
        <end position="346"/>
    </location>
</feature>
<evidence type="ECO:0000256" key="6">
    <source>
        <dbReference type="ARBA" id="ARBA00022946"/>
    </source>
</evidence>